<name>A0A218MLE6_9VIRU</name>
<organism evidence="2">
    <name type="scientific">uncultured virus</name>
    <dbReference type="NCBI Taxonomy" id="340016"/>
    <lineage>
        <taxon>Viruses</taxon>
        <taxon>environmental samples</taxon>
    </lineage>
</organism>
<proteinExistence type="predicted"/>
<dbReference type="PROSITE" id="PS51688">
    <property type="entry name" value="ICA"/>
    <property type="match status" value="1"/>
</dbReference>
<reference evidence="2" key="1">
    <citation type="submission" date="2016-10" db="EMBL/GenBank/DDBJ databases">
        <authorList>
            <person name="Varghese N."/>
        </authorList>
    </citation>
    <scope>NUCLEOTIDE SEQUENCE</scope>
</reference>
<evidence type="ECO:0000259" key="1">
    <source>
        <dbReference type="PROSITE" id="PS51688"/>
    </source>
</evidence>
<dbReference type="EMBL" id="KY052813">
    <property type="protein sequence ID" value="ASF00097.1"/>
    <property type="molecule type" value="Genomic_DNA"/>
</dbReference>
<sequence length="411" mass="43461">MGTGATADDVIEIIVYDAFSAANFYSRTDSDSRYVNVDGTTAVTITTTDNNPQLTLKTTDADANVGPLLDLNRDSGSPADSDFLGKIQFSGDDDGGNKLNYAFIDSKILDASNGSEDGQLDISTIQGGSAISRLQFNTATVFNEDSADVDFRVESNGNANMFFVDGTNDKVGIGTNAPNNTFDLVASASGYAARITNNNDSSEGLLIRTSDNDSGQFILDLQTSSSSTGTDYASKVVVDKLGRLLVGTTGEPSTSAAGVQLSNPTVTAPRISVGATASEITMISFINSNGVVGQIKTQTTSTSYVTSSDYRLKENVVTDWDATSRLKQLKPSRFNFKTSKDTTVDGFLAHEVSSIVPEAISGKKDAVDKDGNIDPQGIDHSKLVPLLTKALQESIARADALEARIKKLEDG</sequence>
<dbReference type="InterPro" id="IPR030392">
    <property type="entry name" value="S74_ICA"/>
</dbReference>
<protein>
    <recommendedName>
        <fullName evidence="1">Peptidase S74 domain-containing protein</fullName>
    </recommendedName>
</protein>
<evidence type="ECO:0000313" key="2">
    <source>
        <dbReference type="EMBL" id="ASF00097.1"/>
    </source>
</evidence>
<accession>A0A218MLE6</accession>
<reference evidence="2" key="2">
    <citation type="journal article" date="2017" name="Nat. Commun.">
        <title>Single-virus genomics reveals hidden cosmopolitan and abundant viruses.</title>
        <authorList>
            <person name="Martinez-Hernandez F."/>
            <person name="Fornas O."/>
            <person name="Lluesma Gomez M."/>
            <person name="Bolduc B."/>
            <person name="de la Cruz Pena M.J."/>
            <person name="Martinez J.M."/>
            <person name="Anton J."/>
            <person name="Gasol J.M."/>
            <person name="Rosselli R."/>
            <person name="Rodriguez-Valera F."/>
            <person name="Sullivan M.B."/>
            <person name="Acinas S.G."/>
            <person name="Martinez-Garcia M."/>
        </authorList>
    </citation>
    <scope>NUCLEOTIDE SEQUENCE</scope>
</reference>
<dbReference type="Pfam" id="PF13884">
    <property type="entry name" value="Peptidase_S74"/>
    <property type="match status" value="1"/>
</dbReference>
<feature type="domain" description="Peptidase S74" evidence="1">
    <location>
        <begin position="308"/>
        <end position="405"/>
    </location>
</feature>